<evidence type="ECO:0000256" key="5">
    <source>
        <dbReference type="SAM" id="MobiDB-lite"/>
    </source>
</evidence>
<dbReference type="PANTHER" id="PTHR43578:SF3">
    <property type="entry name" value="NADH-QUINONE OXIDOREDUCTASE SUBUNIT F"/>
    <property type="match status" value="1"/>
</dbReference>
<dbReference type="AlphaFoldDB" id="A0A1E3W9C7"/>
<organism evidence="6 7">
    <name type="scientific">Methyloceanibacter marginalis</name>
    <dbReference type="NCBI Taxonomy" id="1774971"/>
    <lineage>
        <taxon>Bacteria</taxon>
        <taxon>Pseudomonadati</taxon>
        <taxon>Pseudomonadota</taxon>
        <taxon>Alphaproteobacteria</taxon>
        <taxon>Hyphomicrobiales</taxon>
        <taxon>Hyphomicrobiaceae</taxon>
        <taxon>Methyloceanibacter</taxon>
    </lineage>
</organism>
<evidence type="ECO:0000313" key="7">
    <source>
        <dbReference type="Proteomes" id="UP000095042"/>
    </source>
</evidence>
<protein>
    <recommendedName>
        <fullName evidence="8">NADH-ubiquinone oxidoreductase 51kDa subunit FMN-binding domain-containing protein</fullName>
    </recommendedName>
</protein>
<comment type="caution">
    <text evidence="6">The sequence shown here is derived from an EMBL/GenBank/DDBJ whole genome shotgun (WGS) entry which is preliminary data.</text>
</comment>
<evidence type="ECO:0000313" key="6">
    <source>
        <dbReference type="EMBL" id="ODS02376.1"/>
    </source>
</evidence>
<dbReference type="GO" id="GO:0046872">
    <property type="term" value="F:metal ion binding"/>
    <property type="evidence" value="ECO:0007669"/>
    <property type="project" value="UniProtKB-KW"/>
</dbReference>
<keyword evidence="4" id="KW-0411">Iron-sulfur</keyword>
<proteinExistence type="predicted"/>
<evidence type="ECO:0008006" key="8">
    <source>
        <dbReference type="Google" id="ProtNLM"/>
    </source>
</evidence>
<dbReference type="GO" id="GO:0051536">
    <property type="term" value="F:iron-sulfur cluster binding"/>
    <property type="evidence" value="ECO:0007669"/>
    <property type="project" value="UniProtKB-KW"/>
</dbReference>
<dbReference type="InterPro" id="IPR037225">
    <property type="entry name" value="Nuo51_FMN-bd_sf"/>
</dbReference>
<reference evidence="6 7" key="1">
    <citation type="journal article" date="2016" name="Environ. Microbiol.">
        <title>New Methyloceanibacter diversity from North Sea sediments includes methanotroph containing solely the soluble methane monooxygenase.</title>
        <authorList>
            <person name="Vekeman B."/>
            <person name="Kerckhof F.M."/>
            <person name="Cremers G."/>
            <person name="de Vos P."/>
            <person name="Vandamme P."/>
            <person name="Boon N."/>
            <person name="Op den Camp H.J."/>
            <person name="Heylen K."/>
        </authorList>
    </citation>
    <scope>NUCLEOTIDE SEQUENCE [LARGE SCALE GENOMIC DNA]</scope>
    <source>
        <strain evidence="6 7">R-67177</strain>
    </source>
</reference>
<accession>A0A1E3W9C7</accession>
<evidence type="ECO:0000256" key="3">
    <source>
        <dbReference type="ARBA" id="ARBA00023004"/>
    </source>
</evidence>
<dbReference type="Gene3D" id="3.40.50.11540">
    <property type="entry name" value="NADH-ubiquinone oxidoreductase 51kDa subunit"/>
    <property type="match status" value="1"/>
</dbReference>
<sequence length="84" mass="9318">MIESIEGKRGYPRNRPPYIAEVGLFGRPTLNHNVETLYWIPEILEKGAKWFADHGMNGGKGFRSWSVSGRVKKPGASSHPPASP</sequence>
<dbReference type="Proteomes" id="UP000095042">
    <property type="component" value="Unassembled WGS sequence"/>
</dbReference>
<gene>
    <name evidence="6" type="ORF">AUC71_15755</name>
</gene>
<keyword evidence="2" id="KW-0479">Metal-binding</keyword>
<keyword evidence="7" id="KW-1185">Reference proteome</keyword>
<feature type="region of interest" description="Disordered" evidence="5">
    <location>
        <begin position="63"/>
        <end position="84"/>
    </location>
</feature>
<comment type="cofactor">
    <cofactor evidence="1">
        <name>FMN</name>
        <dbReference type="ChEBI" id="CHEBI:58210"/>
    </cofactor>
</comment>
<evidence type="ECO:0000256" key="1">
    <source>
        <dbReference type="ARBA" id="ARBA00001917"/>
    </source>
</evidence>
<dbReference type="SUPFAM" id="SSF142019">
    <property type="entry name" value="Nqo1 FMN-binding domain-like"/>
    <property type="match status" value="1"/>
</dbReference>
<keyword evidence="3" id="KW-0408">Iron</keyword>
<name>A0A1E3W9C7_9HYPH</name>
<evidence type="ECO:0000256" key="2">
    <source>
        <dbReference type="ARBA" id="ARBA00022723"/>
    </source>
</evidence>
<dbReference type="PANTHER" id="PTHR43578">
    <property type="entry name" value="NADH-QUINONE OXIDOREDUCTASE SUBUNIT F"/>
    <property type="match status" value="1"/>
</dbReference>
<dbReference type="EMBL" id="LPWD01000330">
    <property type="protein sequence ID" value="ODS02376.1"/>
    <property type="molecule type" value="Genomic_DNA"/>
</dbReference>
<evidence type="ECO:0000256" key="4">
    <source>
        <dbReference type="ARBA" id="ARBA00023014"/>
    </source>
</evidence>